<sequence length="513" mass="58371">MSFHDMPFRPMPHSPRTLLVNPTITSPSSARFPLSLLHLAAALDRTGESHIIDGNVDRDVVGETLRAMERTHFDAVGISVMGGPQIEPSIAVSKAIRERFPQTPIIWGGYFPTLYADTALAAPYVDYAIRGQGEESLPELIAALGRAEPDFAKIGSLSWKHDGAVVHNPNRRFSLGDSGIVLPYDKLGDPRRYLARTFLGRRTAAHQASIGCRFRCTFCGVAAMFGGTTALPAAARLERDLSYLKYELGADSIQFFDHNFFDREEDMIPLLEVMAKLEMPWWCYARSDALLNLSESSWKLVRKSRLRMAYIGAESPSGQMLKEIRKGTRPDQTLEVAELCRRHGVIPELSFMVAPPENTEEETQHTFEFIRELKRINPASEIIVYIYTPLPESSKHEKDRGKHPGMALLDLNGEPVIFPKTPEEWMEKRWVDYACHADAPWLTDELRRHIHDFVTVLRCRFPTVQDLRSPTWAKRSLSAMAAWRYRQRKYDRPWELNLANRLVRLRMPQVSGL</sequence>
<evidence type="ECO:0000313" key="8">
    <source>
        <dbReference type="EMBL" id="TCV97808.1"/>
    </source>
</evidence>
<dbReference type="PROSITE" id="PS51332">
    <property type="entry name" value="B12_BINDING"/>
    <property type="match status" value="1"/>
</dbReference>
<dbReference type="InterPro" id="IPR006158">
    <property type="entry name" value="Cobalamin-bd"/>
</dbReference>
<dbReference type="InterPro" id="IPR036724">
    <property type="entry name" value="Cobalamin-bd_sf"/>
</dbReference>
<organism evidence="8 9">
    <name type="scientific">Luteibacter rhizovicinus</name>
    <dbReference type="NCBI Taxonomy" id="242606"/>
    <lineage>
        <taxon>Bacteria</taxon>
        <taxon>Pseudomonadati</taxon>
        <taxon>Pseudomonadota</taxon>
        <taxon>Gammaproteobacteria</taxon>
        <taxon>Lysobacterales</taxon>
        <taxon>Rhodanobacteraceae</taxon>
        <taxon>Luteibacter</taxon>
    </lineage>
</organism>
<dbReference type="SFLD" id="SFLDG01082">
    <property type="entry name" value="B12-binding_domain_containing"/>
    <property type="match status" value="1"/>
</dbReference>
<dbReference type="GO" id="GO:0003824">
    <property type="term" value="F:catalytic activity"/>
    <property type="evidence" value="ECO:0007669"/>
    <property type="project" value="InterPro"/>
</dbReference>
<dbReference type="Pfam" id="PF02310">
    <property type="entry name" value="B12-binding"/>
    <property type="match status" value="1"/>
</dbReference>
<feature type="domain" description="B12-binding" evidence="6">
    <location>
        <begin position="14"/>
        <end position="151"/>
    </location>
</feature>
<dbReference type="Gene3D" id="3.80.30.20">
    <property type="entry name" value="tm_1862 like domain"/>
    <property type="match status" value="1"/>
</dbReference>
<dbReference type="AlphaFoldDB" id="A0A4R3Z0R8"/>
<dbReference type="SFLD" id="SFLDG01123">
    <property type="entry name" value="methyltransferase_(Class_B)"/>
    <property type="match status" value="1"/>
</dbReference>
<evidence type="ECO:0000256" key="1">
    <source>
        <dbReference type="ARBA" id="ARBA00001966"/>
    </source>
</evidence>
<dbReference type="InterPro" id="IPR034466">
    <property type="entry name" value="Methyltransferase_Class_B"/>
</dbReference>
<comment type="caution">
    <text evidence="8">The sequence shown here is derived from an EMBL/GenBank/DDBJ whole genome shotgun (WGS) entry which is preliminary data.</text>
</comment>
<dbReference type="Pfam" id="PF04055">
    <property type="entry name" value="Radical_SAM"/>
    <property type="match status" value="1"/>
</dbReference>
<dbReference type="InterPro" id="IPR023404">
    <property type="entry name" value="rSAM_horseshoe"/>
</dbReference>
<evidence type="ECO:0000259" key="7">
    <source>
        <dbReference type="PROSITE" id="PS51918"/>
    </source>
</evidence>
<keyword evidence="9" id="KW-1185">Reference proteome</keyword>
<dbReference type="InterPro" id="IPR006638">
    <property type="entry name" value="Elp3/MiaA/NifB-like_rSAM"/>
</dbReference>
<protein>
    <submittedName>
        <fullName evidence="8">Radical SAM superfamily enzyme YgiQ (UPF0313 family)</fullName>
    </submittedName>
</protein>
<dbReference type="Gene3D" id="3.40.50.280">
    <property type="entry name" value="Cobalamin-binding domain"/>
    <property type="match status" value="1"/>
</dbReference>
<evidence type="ECO:0000259" key="6">
    <source>
        <dbReference type="PROSITE" id="PS51332"/>
    </source>
</evidence>
<keyword evidence="4" id="KW-0408">Iron</keyword>
<dbReference type="Proteomes" id="UP000295645">
    <property type="component" value="Unassembled WGS sequence"/>
</dbReference>
<dbReference type="GO" id="GO:0051539">
    <property type="term" value="F:4 iron, 4 sulfur cluster binding"/>
    <property type="evidence" value="ECO:0007669"/>
    <property type="project" value="UniProtKB-KW"/>
</dbReference>
<evidence type="ECO:0000256" key="4">
    <source>
        <dbReference type="ARBA" id="ARBA00023004"/>
    </source>
</evidence>
<dbReference type="EMBL" id="SMCS01000001">
    <property type="protein sequence ID" value="TCV97808.1"/>
    <property type="molecule type" value="Genomic_DNA"/>
</dbReference>
<proteinExistence type="predicted"/>
<dbReference type="InterPro" id="IPR007197">
    <property type="entry name" value="rSAM"/>
</dbReference>
<evidence type="ECO:0000256" key="2">
    <source>
        <dbReference type="ARBA" id="ARBA00022691"/>
    </source>
</evidence>
<reference evidence="8 9" key="1">
    <citation type="submission" date="2019-03" db="EMBL/GenBank/DDBJ databases">
        <title>Above-ground endophytic microbial communities from plants in different locations in the United States.</title>
        <authorList>
            <person name="Frank C."/>
        </authorList>
    </citation>
    <scope>NUCLEOTIDE SEQUENCE [LARGE SCALE GENOMIC DNA]</scope>
    <source>
        <strain evidence="8 9">LP_13_YM</strain>
    </source>
</reference>
<dbReference type="GO" id="GO:0031419">
    <property type="term" value="F:cobalamin binding"/>
    <property type="evidence" value="ECO:0007669"/>
    <property type="project" value="InterPro"/>
</dbReference>
<name>A0A4R3Z0R8_9GAMM</name>
<keyword evidence="2" id="KW-0949">S-adenosyl-L-methionine</keyword>
<dbReference type="SUPFAM" id="SSF102114">
    <property type="entry name" value="Radical SAM enzymes"/>
    <property type="match status" value="1"/>
</dbReference>
<comment type="cofactor">
    <cofactor evidence="1">
        <name>[4Fe-4S] cluster</name>
        <dbReference type="ChEBI" id="CHEBI:49883"/>
    </cofactor>
</comment>
<keyword evidence="5" id="KW-0411">Iron-sulfur</keyword>
<dbReference type="SUPFAM" id="SSF52242">
    <property type="entry name" value="Cobalamin (vitamin B12)-binding domain"/>
    <property type="match status" value="1"/>
</dbReference>
<feature type="domain" description="Radical SAM core" evidence="7">
    <location>
        <begin position="198"/>
        <end position="429"/>
    </location>
</feature>
<dbReference type="CDD" id="cd01335">
    <property type="entry name" value="Radical_SAM"/>
    <property type="match status" value="1"/>
</dbReference>
<dbReference type="InterPro" id="IPR058240">
    <property type="entry name" value="rSAM_sf"/>
</dbReference>
<dbReference type="PANTHER" id="PTHR43409">
    <property type="entry name" value="ANAEROBIC MAGNESIUM-PROTOPORPHYRIN IX MONOMETHYL ESTER CYCLASE-RELATED"/>
    <property type="match status" value="1"/>
</dbReference>
<keyword evidence="3" id="KW-0479">Metal-binding</keyword>
<dbReference type="GO" id="GO:0046872">
    <property type="term" value="F:metal ion binding"/>
    <property type="evidence" value="ECO:0007669"/>
    <property type="project" value="UniProtKB-KW"/>
</dbReference>
<dbReference type="SFLD" id="SFLDS00029">
    <property type="entry name" value="Radical_SAM"/>
    <property type="match status" value="1"/>
</dbReference>
<evidence type="ECO:0000256" key="5">
    <source>
        <dbReference type="ARBA" id="ARBA00023014"/>
    </source>
</evidence>
<evidence type="ECO:0000256" key="3">
    <source>
        <dbReference type="ARBA" id="ARBA00022723"/>
    </source>
</evidence>
<dbReference type="PROSITE" id="PS51918">
    <property type="entry name" value="RADICAL_SAM"/>
    <property type="match status" value="1"/>
</dbReference>
<accession>A0A4R3Z0R8</accession>
<evidence type="ECO:0000313" key="9">
    <source>
        <dbReference type="Proteomes" id="UP000295645"/>
    </source>
</evidence>
<dbReference type="SMART" id="SM00729">
    <property type="entry name" value="Elp3"/>
    <property type="match status" value="1"/>
</dbReference>
<dbReference type="InterPro" id="IPR051198">
    <property type="entry name" value="BchE-like"/>
</dbReference>
<gene>
    <name evidence="8" type="ORF">EC912_101825</name>
</gene>